<evidence type="ECO:0000259" key="5">
    <source>
        <dbReference type="PROSITE" id="PS50893"/>
    </source>
</evidence>
<name>A0ABV2E872_9STAP</name>
<accession>A0ABV2E872</accession>
<proteinExistence type="inferred from homology"/>
<evidence type="ECO:0000256" key="1">
    <source>
        <dbReference type="ARBA" id="ARBA00005417"/>
    </source>
</evidence>
<protein>
    <submittedName>
        <fullName evidence="6">ABC-2 type transport system ATP-binding protein</fullName>
    </submittedName>
</protein>
<dbReference type="PROSITE" id="PS50893">
    <property type="entry name" value="ABC_TRANSPORTER_2"/>
    <property type="match status" value="1"/>
</dbReference>
<dbReference type="Pfam" id="PF00005">
    <property type="entry name" value="ABC_tran"/>
    <property type="match status" value="1"/>
</dbReference>
<dbReference type="Proteomes" id="UP001549019">
    <property type="component" value="Unassembled WGS sequence"/>
</dbReference>
<keyword evidence="3" id="KW-0547">Nucleotide-binding</keyword>
<dbReference type="InterPro" id="IPR027417">
    <property type="entry name" value="P-loop_NTPase"/>
</dbReference>
<dbReference type="PANTHER" id="PTHR43335:SF4">
    <property type="entry name" value="ABC TRANSPORTER, ATP-BINDING PROTEIN"/>
    <property type="match status" value="1"/>
</dbReference>
<dbReference type="InterPro" id="IPR003593">
    <property type="entry name" value="AAA+_ATPase"/>
</dbReference>
<comment type="caution">
    <text evidence="6">The sequence shown here is derived from an EMBL/GenBank/DDBJ whole genome shotgun (WGS) entry which is preliminary data.</text>
</comment>
<dbReference type="GO" id="GO:0005524">
    <property type="term" value="F:ATP binding"/>
    <property type="evidence" value="ECO:0007669"/>
    <property type="project" value="UniProtKB-KW"/>
</dbReference>
<dbReference type="InterPro" id="IPR003439">
    <property type="entry name" value="ABC_transporter-like_ATP-bd"/>
</dbReference>
<dbReference type="PANTHER" id="PTHR43335">
    <property type="entry name" value="ABC TRANSPORTER, ATP-BINDING PROTEIN"/>
    <property type="match status" value="1"/>
</dbReference>
<evidence type="ECO:0000313" key="6">
    <source>
        <dbReference type="EMBL" id="MET3110624.1"/>
    </source>
</evidence>
<dbReference type="SUPFAM" id="SSF52540">
    <property type="entry name" value="P-loop containing nucleoside triphosphate hydrolases"/>
    <property type="match status" value="1"/>
</dbReference>
<dbReference type="EMBL" id="JBDZDV010000002">
    <property type="protein sequence ID" value="MET3110624.1"/>
    <property type="molecule type" value="Genomic_DNA"/>
</dbReference>
<feature type="domain" description="ABC transporter" evidence="5">
    <location>
        <begin position="4"/>
        <end position="232"/>
    </location>
</feature>
<reference evidence="6 7" key="1">
    <citation type="submission" date="2024-05" db="EMBL/GenBank/DDBJ databases">
        <title>Genomic Encyclopedia of Type Strains, Phase IV (KMG-IV): sequencing the most valuable type-strain genomes for metagenomic binning, comparative biology and taxonomic classification.</title>
        <authorList>
            <person name="Goeker M."/>
        </authorList>
    </citation>
    <scope>NUCLEOTIDE SEQUENCE [LARGE SCALE GENOMIC DNA]</scope>
    <source>
        <strain evidence="6 7">DSM 25286</strain>
    </source>
</reference>
<dbReference type="CDD" id="cd03230">
    <property type="entry name" value="ABC_DR_subfamily_A"/>
    <property type="match status" value="1"/>
</dbReference>
<evidence type="ECO:0000256" key="4">
    <source>
        <dbReference type="ARBA" id="ARBA00022840"/>
    </source>
</evidence>
<evidence type="ECO:0000256" key="3">
    <source>
        <dbReference type="ARBA" id="ARBA00022741"/>
    </source>
</evidence>
<sequence>MSILKIDDLHKSFRDNKVIGGLDLVVEENTIYGFIGNNGSGKTTTMKMVLGLLKQDSGEIHVNGEKVVFGNTSTNRHIGFLPDVPEFYAYMNAGEYLELCAEITGIKKADRKARIDHLLELVGLQGVEKRIKAYSRGMKQRLGIAQALINRPKLLICDEPTSALDPKGRKEILNILHQVKGETTVVFSTHILSDVERICDKAGILYEGKLVQEIDLKDGNFGDKGIVVKLTPEERNRLAGDLILERMADNMYRITGCTLEEVYQLLNSHHVYPDQLVRERKTLEDVYLEVTS</sequence>
<organism evidence="6 7">
    <name type="scientific">Salinicoccus halitifaciens</name>
    <dbReference type="NCBI Taxonomy" id="1073415"/>
    <lineage>
        <taxon>Bacteria</taxon>
        <taxon>Bacillati</taxon>
        <taxon>Bacillota</taxon>
        <taxon>Bacilli</taxon>
        <taxon>Bacillales</taxon>
        <taxon>Staphylococcaceae</taxon>
        <taxon>Salinicoccus</taxon>
    </lineage>
</organism>
<dbReference type="Gene3D" id="3.40.50.300">
    <property type="entry name" value="P-loop containing nucleotide triphosphate hydrolases"/>
    <property type="match status" value="1"/>
</dbReference>
<dbReference type="SMART" id="SM00382">
    <property type="entry name" value="AAA"/>
    <property type="match status" value="1"/>
</dbReference>
<dbReference type="RefSeq" id="WP_230821511.1">
    <property type="nucleotide sequence ID" value="NZ_JAJNCU010000003.1"/>
</dbReference>
<keyword evidence="7" id="KW-1185">Reference proteome</keyword>
<evidence type="ECO:0000256" key="2">
    <source>
        <dbReference type="ARBA" id="ARBA00022448"/>
    </source>
</evidence>
<keyword evidence="2" id="KW-0813">Transport</keyword>
<evidence type="ECO:0000313" key="7">
    <source>
        <dbReference type="Proteomes" id="UP001549019"/>
    </source>
</evidence>
<comment type="similarity">
    <text evidence="1">Belongs to the ABC transporter superfamily.</text>
</comment>
<keyword evidence="4 6" id="KW-0067">ATP-binding</keyword>
<gene>
    <name evidence="6" type="ORF">ABHD89_001026</name>
</gene>